<evidence type="ECO:0000313" key="3">
    <source>
        <dbReference type="Proteomes" id="UP000078463"/>
    </source>
</evidence>
<evidence type="ECO:0000313" key="2">
    <source>
        <dbReference type="EMBL" id="ANI99677.1"/>
    </source>
</evidence>
<organism evidence="2 3">
    <name type="scientific">Polynucleobacter wuianus</name>
    <dbReference type="NCBI Taxonomy" id="1743168"/>
    <lineage>
        <taxon>Bacteria</taxon>
        <taxon>Pseudomonadati</taxon>
        <taxon>Pseudomonadota</taxon>
        <taxon>Betaproteobacteria</taxon>
        <taxon>Burkholderiales</taxon>
        <taxon>Burkholderiaceae</taxon>
        <taxon>Polynucleobacter</taxon>
    </lineage>
</organism>
<dbReference type="EMBL" id="CP015922">
    <property type="protein sequence ID" value="ANI99677.1"/>
    <property type="molecule type" value="Genomic_DNA"/>
</dbReference>
<keyword evidence="1" id="KW-0812">Transmembrane</keyword>
<dbReference type="AlphaFoldDB" id="A0A191UFF8"/>
<keyword evidence="1" id="KW-0472">Membrane</keyword>
<proteinExistence type="predicted"/>
<protein>
    <recommendedName>
        <fullName evidence="4">VanZ-like domain-containing protein</fullName>
    </recommendedName>
</protein>
<name>A0A191UFF8_9BURK</name>
<dbReference type="Proteomes" id="UP000078463">
    <property type="component" value="Chromosome"/>
</dbReference>
<feature type="transmembrane region" description="Helical" evidence="1">
    <location>
        <begin position="98"/>
        <end position="120"/>
    </location>
</feature>
<gene>
    <name evidence="2" type="ORF">A8O14_06035</name>
</gene>
<sequence length="124" mass="14859">MRLNWRRYLARIEVKMIFFSLIFIFTILFLVPLYLLPPDDIFHWWDKAQHMLIFFILSFLGVIAYPRIPKTIFFALAAFGGLIEIIQSFTGWRTGELIDWYADLVGILAMWLTIRSFMFIREQT</sequence>
<evidence type="ECO:0008006" key="4">
    <source>
        <dbReference type="Google" id="ProtNLM"/>
    </source>
</evidence>
<feature type="transmembrane region" description="Helical" evidence="1">
    <location>
        <begin position="72"/>
        <end position="92"/>
    </location>
</feature>
<keyword evidence="1" id="KW-1133">Transmembrane helix</keyword>
<dbReference type="KEGG" id="pwu:A8O14_06035"/>
<feature type="transmembrane region" description="Helical" evidence="1">
    <location>
        <begin position="48"/>
        <end position="65"/>
    </location>
</feature>
<accession>A0A191UFF8</accession>
<dbReference type="RefSeq" id="WP_068948688.1">
    <property type="nucleotide sequence ID" value="NZ_JACVPK010000027.1"/>
</dbReference>
<reference evidence="3" key="1">
    <citation type="submission" date="2016-05" db="EMBL/GenBank/DDBJ databases">
        <title>Polynucleobacter sp. QLW-P1FAT50C-4 genome.</title>
        <authorList>
            <person name="Hahn M.W."/>
        </authorList>
    </citation>
    <scope>NUCLEOTIDE SEQUENCE [LARGE SCALE GENOMIC DNA]</scope>
    <source>
        <strain evidence="3">QLW-P1FAT50C-4</strain>
    </source>
</reference>
<dbReference type="NCBIfam" id="NF037970">
    <property type="entry name" value="vanZ_1"/>
    <property type="match status" value="1"/>
</dbReference>
<keyword evidence="3" id="KW-1185">Reference proteome</keyword>
<evidence type="ECO:0000256" key="1">
    <source>
        <dbReference type="SAM" id="Phobius"/>
    </source>
</evidence>
<feature type="transmembrane region" description="Helical" evidence="1">
    <location>
        <begin position="12"/>
        <end position="36"/>
    </location>
</feature>